<dbReference type="CDD" id="cd07561">
    <property type="entry name" value="Peptidase_S41_CPP_like"/>
    <property type="match status" value="1"/>
</dbReference>
<dbReference type="EMBL" id="WCRS01000017">
    <property type="protein sequence ID" value="KAB4470657.1"/>
    <property type="molecule type" value="Genomic_DNA"/>
</dbReference>
<dbReference type="AlphaFoldDB" id="A0A6I0SB21"/>
<sequence>MKKIQYVKLVGLLTILLFLNISCKDDDTLLRGSGITEQSWSTNQTYFASAEQTLTFTFTTLSSWTAQNSSTALLSLDNTAGNSGENTIKVTVHKSSQEQGTITIKVNGYSSASNIKIQLSDDDVQGYEINYSVDQYLKEMYLWNDEYKTLTPNFSQPYNEFLENTLMGMKTNTLDKKLYNNGNQSYYSLFSFIQKLDPDLQSSRSAKEKKTLEYNYGFVNLLPVQYSETLVFLAVQGVHKESSAAKAGIKRGVEITEINNQKITTSNWRNSYSKLWKPSSTSTIEVKDREGNTYTIDSSPIYANPIIYNQVDNNIGYLVYSAFESGFDQELFDVFKDFKTKEISDLILDLRYNGGGDVTSANLIASCIAGEACKNEVFATYRYNDERMKILGGQRPIKIFEYTKYANLNNISLSAGGLNLSRVFCLVTNNSASASELVINSLRGIGINVILIGTTTHGKNVGMEGVELTAGTDKYLLFPITFQAYNAKGFGDFEKGFTPNYEKDEDNPNGQNFEGYGEFGTNNDPLYAQAISLITGSDLASTITRSTNQTKCKAIAKPNLNRIGMFK</sequence>
<dbReference type="Pfam" id="PF03572">
    <property type="entry name" value="Peptidase_S41"/>
    <property type="match status" value="1"/>
</dbReference>
<dbReference type="GO" id="GO:0008236">
    <property type="term" value="F:serine-type peptidase activity"/>
    <property type="evidence" value="ECO:0007669"/>
    <property type="project" value="InterPro"/>
</dbReference>
<dbReference type="SMART" id="SM00245">
    <property type="entry name" value="TSPc"/>
    <property type="match status" value="1"/>
</dbReference>
<accession>A0A6I0SB21</accession>
<dbReference type="InterPro" id="IPR036034">
    <property type="entry name" value="PDZ_sf"/>
</dbReference>
<name>A0A6I0SB21_BACT4</name>
<evidence type="ECO:0000313" key="3">
    <source>
        <dbReference type="Proteomes" id="UP000488521"/>
    </source>
</evidence>
<dbReference type="InterPro" id="IPR005151">
    <property type="entry name" value="Tail-specific_protease"/>
</dbReference>
<organism evidence="2 3">
    <name type="scientific">Bacteroides thetaiotaomicron</name>
    <dbReference type="NCBI Taxonomy" id="818"/>
    <lineage>
        <taxon>Bacteria</taxon>
        <taxon>Pseudomonadati</taxon>
        <taxon>Bacteroidota</taxon>
        <taxon>Bacteroidia</taxon>
        <taxon>Bacteroidales</taxon>
        <taxon>Bacteroidaceae</taxon>
        <taxon>Bacteroides</taxon>
    </lineage>
</organism>
<dbReference type="GO" id="GO:0007165">
    <property type="term" value="P:signal transduction"/>
    <property type="evidence" value="ECO:0007669"/>
    <property type="project" value="TreeGrafter"/>
</dbReference>
<dbReference type="PANTHER" id="PTHR32060:SF30">
    <property type="entry name" value="CARBOXY-TERMINAL PROCESSING PROTEASE CTPA"/>
    <property type="match status" value="1"/>
</dbReference>
<reference evidence="2 3" key="1">
    <citation type="journal article" date="2019" name="Nat. Med.">
        <title>A library of human gut bacterial isolates paired with longitudinal multiomics data enables mechanistic microbiome research.</title>
        <authorList>
            <person name="Poyet M."/>
            <person name="Groussin M."/>
            <person name="Gibbons S.M."/>
            <person name="Avila-Pacheco J."/>
            <person name="Jiang X."/>
            <person name="Kearney S.M."/>
            <person name="Perrotta A.R."/>
            <person name="Berdy B."/>
            <person name="Zhao S."/>
            <person name="Lieberman T.D."/>
            <person name="Swanson P.K."/>
            <person name="Smith M."/>
            <person name="Roesemann S."/>
            <person name="Alexander J.E."/>
            <person name="Rich S.A."/>
            <person name="Livny J."/>
            <person name="Vlamakis H."/>
            <person name="Clish C."/>
            <person name="Bullock K."/>
            <person name="Deik A."/>
            <person name="Scott J."/>
            <person name="Pierce K.A."/>
            <person name="Xavier R.J."/>
            <person name="Alm E.J."/>
        </authorList>
    </citation>
    <scope>NUCLEOTIDE SEQUENCE [LARGE SCALE GENOMIC DNA]</scope>
    <source>
        <strain evidence="2 3">BIOML-A156</strain>
    </source>
</reference>
<dbReference type="Proteomes" id="UP000488521">
    <property type="component" value="Unassembled WGS sequence"/>
</dbReference>
<proteinExistence type="predicted"/>
<dbReference type="RefSeq" id="WP_008759598.1">
    <property type="nucleotide sequence ID" value="NZ_CAXSTA010000019.1"/>
</dbReference>
<dbReference type="Gene3D" id="2.30.42.10">
    <property type="match status" value="1"/>
</dbReference>
<dbReference type="GO" id="GO:0004175">
    <property type="term" value="F:endopeptidase activity"/>
    <property type="evidence" value="ECO:0007669"/>
    <property type="project" value="TreeGrafter"/>
</dbReference>
<dbReference type="SUPFAM" id="SSF50156">
    <property type="entry name" value="PDZ domain-like"/>
    <property type="match status" value="1"/>
</dbReference>
<dbReference type="Gene3D" id="3.30.750.170">
    <property type="match status" value="1"/>
</dbReference>
<comment type="caution">
    <text evidence="2">The sequence shown here is derived from an EMBL/GenBank/DDBJ whole genome shotgun (WGS) entry which is preliminary data.</text>
</comment>
<dbReference type="SUPFAM" id="SSF52096">
    <property type="entry name" value="ClpP/crotonase"/>
    <property type="match status" value="1"/>
</dbReference>
<dbReference type="Gene3D" id="3.90.226.10">
    <property type="entry name" value="2-enoyl-CoA Hydratase, Chain A, domain 1"/>
    <property type="match status" value="1"/>
</dbReference>
<feature type="domain" description="Tail specific protease" evidence="1">
    <location>
        <begin position="279"/>
        <end position="504"/>
    </location>
</feature>
<evidence type="ECO:0000313" key="2">
    <source>
        <dbReference type="EMBL" id="KAB4470657.1"/>
    </source>
</evidence>
<dbReference type="GO" id="GO:0030288">
    <property type="term" value="C:outer membrane-bounded periplasmic space"/>
    <property type="evidence" value="ECO:0007669"/>
    <property type="project" value="TreeGrafter"/>
</dbReference>
<dbReference type="InterPro" id="IPR029045">
    <property type="entry name" value="ClpP/crotonase-like_dom_sf"/>
</dbReference>
<dbReference type="PANTHER" id="PTHR32060">
    <property type="entry name" value="TAIL-SPECIFIC PROTEASE"/>
    <property type="match status" value="1"/>
</dbReference>
<gene>
    <name evidence="2" type="ORF">GAN59_19500</name>
</gene>
<dbReference type="GO" id="GO:0006508">
    <property type="term" value="P:proteolysis"/>
    <property type="evidence" value="ECO:0007669"/>
    <property type="project" value="InterPro"/>
</dbReference>
<protein>
    <submittedName>
        <fullName evidence="2">Peptidase S41</fullName>
    </submittedName>
</protein>
<evidence type="ECO:0000259" key="1">
    <source>
        <dbReference type="SMART" id="SM00245"/>
    </source>
</evidence>